<dbReference type="EMBL" id="DF849426">
    <property type="protein sequence ID" value="GAT57218.1"/>
    <property type="molecule type" value="Genomic_DNA"/>
</dbReference>
<reference evidence="8" key="1">
    <citation type="submission" date="2014-09" db="EMBL/GenBank/DDBJ databases">
        <title>Genome sequence of the luminous mushroom Mycena chlorophos for searching fungal bioluminescence genes.</title>
        <authorList>
            <person name="Tanaka Y."/>
            <person name="Kasuga D."/>
            <person name="Oba Y."/>
            <person name="Hase S."/>
            <person name="Sato K."/>
            <person name="Oba Y."/>
            <person name="Sakakibara Y."/>
        </authorList>
    </citation>
    <scope>NUCLEOTIDE SEQUENCE</scope>
</reference>
<dbReference type="Pfam" id="PF05730">
    <property type="entry name" value="CFEM"/>
    <property type="match status" value="1"/>
</dbReference>
<evidence type="ECO:0000313" key="9">
    <source>
        <dbReference type="Proteomes" id="UP000815677"/>
    </source>
</evidence>
<keyword evidence="3 6" id="KW-0732">Signal</keyword>
<keyword evidence="5" id="KW-0812">Transmembrane</keyword>
<accession>A0ABQ0M1T0</accession>
<feature type="signal peptide" evidence="6">
    <location>
        <begin position="1"/>
        <end position="16"/>
    </location>
</feature>
<keyword evidence="9" id="KW-1185">Reference proteome</keyword>
<name>A0ABQ0M1T0_MYCCL</name>
<keyword evidence="5" id="KW-1133">Transmembrane helix</keyword>
<feature type="chain" id="PRO_5046417199" description="CFEM domain-containing protein" evidence="6">
    <location>
        <begin position="17"/>
        <end position="225"/>
    </location>
</feature>
<evidence type="ECO:0000256" key="2">
    <source>
        <dbReference type="ARBA" id="ARBA00022525"/>
    </source>
</evidence>
<keyword evidence="2" id="KW-0964">Secreted</keyword>
<keyword evidence="5" id="KW-0472">Membrane</keyword>
<organism evidence="8 9">
    <name type="scientific">Mycena chlorophos</name>
    <name type="common">Agaric fungus</name>
    <name type="synonym">Agaricus chlorophos</name>
    <dbReference type="NCBI Taxonomy" id="658473"/>
    <lineage>
        <taxon>Eukaryota</taxon>
        <taxon>Fungi</taxon>
        <taxon>Dikarya</taxon>
        <taxon>Basidiomycota</taxon>
        <taxon>Agaricomycotina</taxon>
        <taxon>Agaricomycetes</taxon>
        <taxon>Agaricomycetidae</taxon>
        <taxon>Agaricales</taxon>
        <taxon>Marasmiineae</taxon>
        <taxon>Mycenaceae</taxon>
        <taxon>Mycena</taxon>
    </lineage>
</organism>
<evidence type="ECO:0000256" key="1">
    <source>
        <dbReference type="ARBA" id="ARBA00004613"/>
    </source>
</evidence>
<feature type="domain" description="CFEM" evidence="7">
    <location>
        <begin position="37"/>
        <end position="102"/>
    </location>
</feature>
<proteinExistence type="predicted"/>
<evidence type="ECO:0000256" key="6">
    <source>
        <dbReference type="SAM" id="SignalP"/>
    </source>
</evidence>
<evidence type="ECO:0000256" key="4">
    <source>
        <dbReference type="ARBA" id="ARBA00023157"/>
    </source>
</evidence>
<evidence type="ECO:0000259" key="7">
    <source>
        <dbReference type="Pfam" id="PF05730"/>
    </source>
</evidence>
<evidence type="ECO:0000313" key="8">
    <source>
        <dbReference type="EMBL" id="GAT57218.1"/>
    </source>
</evidence>
<feature type="transmembrane region" description="Helical" evidence="5">
    <location>
        <begin position="204"/>
        <end position="224"/>
    </location>
</feature>
<protein>
    <recommendedName>
        <fullName evidence="7">CFEM domain-containing protein</fullName>
    </recommendedName>
</protein>
<comment type="subcellular location">
    <subcellularLocation>
        <location evidence="1">Secreted</location>
    </subcellularLocation>
</comment>
<evidence type="ECO:0000256" key="3">
    <source>
        <dbReference type="ARBA" id="ARBA00022729"/>
    </source>
</evidence>
<gene>
    <name evidence="8" type="ORF">MCHLO_13781</name>
</gene>
<evidence type="ECO:0000256" key="5">
    <source>
        <dbReference type="SAM" id="Phobius"/>
    </source>
</evidence>
<sequence>MFSWQMLPLTVGLVFALTTTITPIPASPTTSSSSPYSCIDTCFNNATGDGTQGGCAGLAGQYECICAFPAMMQSFASCMSISCSLDNTTVQETLGNVQQVCASCTSDGCNSFNISATETIQAQSSSEPSSLCPTTVESATATTASGGVGASAFFSEGLGSCTASAGNSASSTSRTITVPAVSGAPTTNGTTSSVSVRCRPNSTLTGTTLTLVVAVFTGVFTGILA</sequence>
<dbReference type="InterPro" id="IPR008427">
    <property type="entry name" value="Extracellular_membr_CFEM_dom"/>
</dbReference>
<dbReference type="Proteomes" id="UP000815677">
    <property type="component" value="Unassembled WGS sequence"/>
</dbReference>
<keyword evidence="4" id="KW-1015">Disulfide bond</keyword>